<sequence>MSDSTLHSFDDLTGRLDEIIATVRSKDTSLERCLDLFDEAIGLGSKAVDMVDTFELSPREEEQLAESMEGDAAHGGTSGAEEQQH</sequence>
<reference evidence="2" key="1">
    <citation type="journal article" date="2021" name="PeerJ">
        <title>Extensive microbial diversity within the chicken gut microbiome revealed by metagenomics and culture.</title>
        <authorList>
            <person name="Gilroy R."/>
            <person name="Ravi A."/>
            <person name="Getino M."/>
            <person name="Pursley I."/>
            <person name="Horton D.L."/>
            <person name="Alikhan N.F."/>
            <person name="Baker D."/>
            <person name="Gharbi K."/>
            <person name="Hall N."/>
            <person name="Watson M."/>
            <person name="Adriaenssens E.M."/>
            <person name="Foster-Nyarko E."/>
            <person name="Jarju S."/>
            <person name="Secka A."/>
            <person name="Antonio M."/>
            <person name="Oren A."/>
            <person name="Chaudhuri R.R."/>
            <person name="La Ragione R."/>
            <person name="Hildebrand F."/>
            <person name="Pallen M.J."/>
        </authorList>
    </citation>
    <scope>NUCLEOTIDE SEQUENCE</scope>
    <source>
        <strain evidence="2">ChiGjej2B2-7701</strain>
    </source>
</reference>
<evidence type="ECO:0000313" key="3">
    <source>
        <dbReference type="Proteomes" id="UP000746751"/>
    </source>
</evidence>
<evidence type="ECO:0000313" key="2">
    <source>
        <dbReference type="EMBL" id="HJG31243.1"/>
    </source>
</evidence>
<dbReference type="AlphaFoldDB" id="A0A921LTF5"/>
<dbReference type="Proteomes" id="UP000746751">
    <property type="component" value="Unassembled WGS sequence"/>
</dbReference>
<feature type="region of interest" description="Disordered" evidence="1">
    <location>
        <begin position="57"/>
        <end position="85"/>
    </location>
</feature>
<proteinExistence type="predicted"/>
<dbReference type="SUPFAM" id="SSF116842">
    <property type="entry name" value="XseB-like"/>
    <property type="match status" value="1"/>
</dbReference>
<evidence type="ECO:0000256" key="1">
    <source>
        <dbReference type="SAM" id="MobiDB-lite"/>
    </source>
</evidence>
<name>A0A921LTF5_9ACTN</name>
<dbReference type="GO" id="GO:0009318">
    <property type="term" value="C:exodeoxyribonuclease VII complex"/>
    <property type="evidence" value="ECO:0007669"/>
    <property type="project" value="InterPro"/>
</dbReference>
<gene>
    <name evidence="2" type="ORF">K8U80_07585</name>
</gene>
<accession>A0A921LTF5</accession>
<comment type="caution">
    <text evidence="2">The sequence shown here is derived from an EMBL/GenBank/DDBJ whole genome shotgun (WGS) entry which is preliminary data.</text>
</comment>
<reference evidence="2" key="2">
    <citation type="submission" date="2021-09" db="EMBL/GenBank/DDBJ databases">
        <authorList>
            <person name="Gilroy R."/>
        </authorList>
    </citation>
    <scope>NUCLEOTIDE SEQUENCE</scope>
    <source>
        <strain evidence="2">ChiGjej2B2-7701</strain>
    </source>
</reference>
<dbReference type="InterPro" id="IPR037004">
    <property type="entry name" value="Exonuc_VII_ssu_sf"/>
</dbReference>
<organism evidence="2 3">
    <name type="scientific">Collinsella ihumii</name>
    <dbReference type="NCBI Taxonomy" id="1720204"/>
    <lineage>
        <taxon>Bacteria</taxon>
        <taxon>Bacillati</taxon>
        <taxon>Actinomycetota</taxon>
        <taxon>Coriobacteriia</taxon>
        <taxon>Coriobacteriales</taxon>
        <taxon>Coriobacteriaceae</taxon>
        <taxon>Collinsella</taxon>
    </lineage>
</organism>
<dbReference type="GO" id="GO:0008855">
    <property type="term" value="F:exodeoxyribonuclease VII activity"/>
    <property type="evidence" value="ECO:0007669"/>
    <property type="project" value="InterPro"/>
</dbReference>
<dbReference type="EMBL" id="DYVF01000046">
    <property type="protein sequence ID" value="HJG31243.1"/>
    <property type="molecule type" value="Genomic_DNA"/>
</dbReference>
<dbReference type="GO" id="GO:0006308">
    <property type="term" value="P:DNA catabolic process"/>
    <property type="evidence" value="ECO:0007669"/>
    <property type="project" value="InterPro"/>
</dbReference>
<protein>
    <submittedName>
        <fullName evidence="2">Exodeoxyribonuclease VII small subunit</fullName>
    </submittedName>
</protein>